<comment type="caution">
    <text evidence="6">The sequence shown here is derived from an EMBL/GenBank/DDBJ whole genome shotgun (WGS) entry which is preliminary data.</text>
</comment>
<comment type="similarity">
    <text evidence="2">Belongs to the BORCS8 family.</text>
</comment>
<keyword evidence="4" id="KW-0458">Lysosome</keyword>
<dbReference type="Proteomes" id="UP000663879">
    <property type="component" value="Unassembled WGS sequence"/>
</dbReference>
<evidence type="ECO:0000313" key="6">
    <source>
        <dbReference type="EMBL" id="CAF0857930.1"/>
    </source>
</evidence>
<dbReference type="InterPro" id="IPR019320">
    <property type="entry name" value="BORCS8"/>
</dbReference>
<protein>
    <submittedName>
        <fullName evidence="6">Uncharacterized protein</fullName>
    </submittedName>
</protein>
<proteinExistence type="inferred from homology"/>
<dbReference type="GO" id="GO:0099078">
    <property type="term" value="C:BORC complex"/>
    <property type="evidence" value="ECO:0007669"/>
    <property type="project" value="TreeGrafter"/>
</dbReference>
<sequence>MNSLESFVKFIPNANSATITLNTPAILTDVEVKARKLVNNLNDSLYENSNEPSLGLFRVQEHVRKTVPSLSKKKTEIDSFTQTVKGSSFDLEYSIEAVNKLKDADPVLESIHNLLNETLKSANNLNAKKSSTPSTNRRTQSVLKSSPSMN</sequence>
<name>A0A813WSE3_9BILA</name>
<dbReference type="OrthoDB" id="10044187at2759"/>
<dbReference type="PANTHER" id="PTHR21146:SF0">
    <property type="entry name" value="BLOC-1-RELATED COMPLEX SUBUNIT 8"/>
    <property type="match status" value="1"/>
</dbReference>
<gene>
    <name evidence="6" type="ORF">OXX778_LOCUS9290</name>
</gene>
<evidence type="ECO:0000256" key="5">
    <source>
        <dbReference type="SAM" id="MobiDB-lite"/>
    </source>
</evidence>
<keyword evidence="3" id="KW-0472">Membrane</keyword>
<dbReference type="Pfam" id="PF10167">
    <property type="entry name" value="BORCS8"/>
    <property type="match status" value="1"/>
</dbReference>
<comment type="subcellular location">
    <subcellularLocation>
        <location evidence="1">Lysosome membrane</location>
    </subcellularLocation>
</comment>
<keyword evidence="7" id="KW-1185">Reference proteome</keyword>
<organism evidence="6 7">
    <name type="scientific">Brachionus calyciflorus</name>
    <dbReference type="NCBI Taxonomy" id="104777"/>
    <lineage>
        <taxon>Eukaryota</taxon>
        <taxon>Metazoa</taxon>
        <taxon>Spiralia</taxon>
        <taxon>Gnathifera</taxon>
        <taxon>Rotifera</taxon>
        <taxon>Eurotatoria</taxon>
        <taxon>Monogononta</taxon>
        <taxon>Pseudotrocha</taxon>
        <taxon>Ploima</taxon>
        <taxon>Brachionidae</taxon>
        <taxon>Brachionus</taxon>
    </lineage>
</organism>
<accession>A0A813WSE3</accession>
<reference evidence="6" key="1">
    <citation type="submission" date="2021-02" db="EMBL/GenBank/DDBJ databases">
        <authorList>
            <person name="Nowell W R."/>
        </authorList>
    </citation>
    <scope>NUCLEOTIDE SEQUENCE</scope>
    <source>
        <strain evidence="6">Ploen Becks lab</strain>
    </source>
</reference>
<dbReference type="GO" id="GO:0005765">
    <property type="term" value="C:lysosomal membrane"/>
    <property type="evidence" value="ECO:0007669"/>
    <property type="project" value="UniProtKB-SubCell"/>
</dbReference>
<dbReference type="AlphaFoldDB" id="A0A813WSE3"/>
<dbReference type="EMBL" id="CAJNOC010001359">
    <property type="protein sequence ID" value="CAF0857930.1"/>
    <property type="molecule type" value="Genomic_DNA"/>
</dbReference>
<feature type="region of interest" description="Disordered" evidence="5">
    <location>
        <begin position="124"/>
        <end position="150"/>
    </location>
</feature>
<evidence type="ECO:0000313" key="7">
    <source>
        <dbReference type="Proteomes" id="UP000663879"/>
    </source>
</evidence>
<evidence type="ECO:0000256" key="1">
    <source>
        <dbReference type="ARBA" id="ARBA00004656"/>
    </source>
</evidence>
<dbReference type="PANTHER" id="PTHR21146">
    <property type="entry name" value="MEF2B PROTEIN"/>
    <property type="match status" value="1"/>
</dbReference>
<evidence type="ECO:0000256" key="3">
    <source>
        <dbReference type="ARBA" id="ARBA00023136"/>
    </source>
</evidence>
<evidence type="ECO:0000256" key="2">
    <source>
        <dbReference type="ARBA" id="ARBA00010463"/>
    </source>
</evidence>
<evidence type="ECO:0000256" key="4">
    <source>
        <dbReference type="ARBA" id="ARBA00023228"/>
    </source>
</evidence>